<accession>X1CFK7</accession>
<dbReference type="EMBL" id="BART01015324">
    <property type="protein sequence ID" value="GAG83001.1"/>
    <property type="molecule type" value="Genomic_DNA"/>
</dbReference>
<name>X1CFK7_9ZZZZ</name>
<sequence length="123" mass="12912">MPNVVRLLEKGDVNLQWIDRAKTIMDLLTRAGTMWLGYSAFERIAKGSGLSGALVSQIAMKLAQSDNLASGAAGVATLAGMGILNVIPPAGSEPAVANPTWIEKLGLSDPFRPINPLTGEPMP</sequence>
<organism evidence="1">
    <name type="scientific">marine sediment metagenome</name>
    <dbReference type="NCBI Taxonomy" id="412755"/>
    <lineage>
        <taxon>unclassified sequences</taxon>
        <taxon>metagenomes</taxon>
        <taxon>ecological metagenomes</taxon>
    </lineage>
</organism>
<reference evidence="1" key="1">
    <citation type="journal article" date="2014" name="Front. Microbiol.">
        <title>High frequency of phylogenetically diverse reductive dehalogenase-homologous genes in deep subseafloor sedimentary metagenomes.</title>
        <authorList>
            <person name="Kawai M."/>
            <person name="Futagami T."/>
            <person name="Toyoda A."/>
            <person name="Takaki Y."/>
            <person name="Nishi S."/>
            <person name="Hori S."/>
            <person name="Arai W."/>
            <person name="Tsubouchi T."/>
            <person name="Morono Y."/>
            <person name="Uchiyama I."/>
            <person name="Ito T."/>
            <person name="Fujiyama A."/>
            <person name="Inagaki F."/>
            <person name="Takami H."/>
        </authorList>
    </citation>
    <scope>NUCLEOTIDE SEQUENCE</scope>
    <source>
        <strain evidence="1">Expedition CK06-06</strain>
    </source>
</reference>
<proteinExistence type="predicted"/>
<comment type="caution">
    <text evidence="1">The sequence shown here is derived from an EMBL/GenBank/DDBJ whole genome shotgun (WGS) entry which is preliminary data.</text>
</comment>
<evidence type="ECO:0000313" key="1">
    <source>
        <dbReference type="EMBL" id="GAG83001.1"/>
    </source>
</evidence>
<dbReference type="AlphaFoldDB" id="X1CFK7"/>
<gene>
    <name evidence="1" type="ORF">S01H4_29787</name>
</gene>
<protein>
    <submittedName>
        <fullName evidence="1">Uncharacterized protein</fullName>
    </submittedName>
</protein>